<dbReference type="PANTHER" id="PTHR30163:SF9">
    <property type="entry name" value="MEMBRANE-BOUND LYTIC MUREIN TRANSGLYCOSYLASE B"/>
    <property type="match status" value="1"/>
</dbReference>
<keyword evidence="2" id="KW-0378">Hydrolase</keyword>
<sequence length="335" mass="39929">MRIIKAYLLLIFIIFTPLMAVDYTSKPQVKNFMHSMQYRYGFKKKTLDKWFKNVRKKSYIRRLRQGLYCGGGRCKSMGSWDRYYFQFKKRVGGGIYFMHKFKKTLKRAYKRYGIPPEYITAIIGIESNYGVMRGDYFVFDRLVHLSFDKNDRRAKFYRKQLKALLRLSAREKIDPKDIRGSSSGAIGLAQFIPSTYKAFAVDFNKDGKKQMNNVVDAIGSIAYYFKRHHWRRDEDVAVRVKYKGNRFDALPTGYNHTYYRKNLEGIEPRDEFNYHGKVSLIKLEKHGWDELWYGGKNFYVITRYNHSSYYAMAVHILAQQIKKGYKKRYYKSLVK</sequence>
<organism evidence="2">
    <name type="scientific">hydrothermal vent metagenome</name>
    <dbReference type="NCBI Taxonomy" id="652676"/>
    <lineage>
        <taxon>unclassified sequences</taxon>
        <taxon>metagenomes</taxon>
        <taxon>ecological metagenomes</taxon>
    </lineage>
</organism>
<reference evidence="2" key="1">
    <citation type="submission" date="2016-10" db="EMBL/GenBank/DDBJ databases">
        <authorList>
            <person name="de Groot N.N."/>
        </authorList>
    </citation>
    <scope>NUCLEOTIDE SEQUENCE</scope>
</reference>
<gene>
    <name evidence="2" type="ORF">MNB_SV-14-1542</name>
</gene>
<dbReference type="Gene3D" id="1.10.530.10">
    <property type="match status" value="1"/>
</dbReference>
<protein>
    <submittedName>
        <fullName evidence="2">Membrane-bound lytic murein transglycosylase B</fullName>
        <ecNumber evidence="2">3.2.1.-</ecNumber>
    </submittedName>
</protein>
<dbReference type="PANTHER" id="PTHR30163">
    <property type="entry name" value="MEMBRANE-BOUND LYTIC MUREIN TRANSGLYCOSYLASE B"/>
    <property type="match status" value="1"/>
</dbReference>
<dbReference type="GO" id="GO:0016798">
    <property type="term" value="F:hydrolase activity, acting on glycosyl bonds"/>
    <property type="evidence" value="ECO:0007669"/>
    <property type="project" value="UniProtKB-KW"/>
</dbReference>
<dbReference type="GO" id="GO:0008933">
    <property type="term" value="F:peptidoglycan lytic transglycosylase activity"/>
    <property type="evidence" value="ECO:0007669"/>
    <property type="project" value="TreeGrafter"/>
</dbReference>
<dbReference type="EMBL" id="FPHN01000007">
    <property type="protein sequence ID" value="SFV52443.1"/>
    <property type="molecule type" value="Genomic_DNA"/>
</dbReference>
<proteinExistence type="predicted"/>
<dbReference type="CDD" id="cd13399">
    <property type="entry name" value="Slt35-like"/>
    <property type="match status" value="1"/>
</dbReference>
<feature type="domain" description="Transglycosylase SLT" evidence="1">
    <location>
        <begin position="26"/>
        <end position="319"/>
    </location>
</feature>
<dbReference type="SUPFAM" id="SSF53955">
    <property type="entry name" value="Lysozyme-like"/>
    <property type="match status" value="1"/>
</dbReference>
<dbReference type="EC" id="3.2.1.-" evidence="2"/>
<dbReference type="Gene3D" id="1.10.8.350">
    <property type="entry name" value="Bacterial muramidase"/>
    <property type="match status" value="1"/>
</dbReference>
<evidence type="ECO:0000259" key="1">
    <source>
        <dbReference type="Pfam" id="PF13406"/>
    </source>
</evidence>
<accession>A0A1W1BG14</accession>
<dbReference type="InterPro" id="IPR043426">
    <property type="entry name" value="MltB-like"/>
</dbReference>
<name>A0A1W1BG14_9ZZZZ</name>
<dbReference type="InterPro" id="IPR023346">
    <property type="entry name" value="Lysozyme-like_dom_sf"/>
</dbReference>
<dbReference type="Pfam" id="PF13406">
    <property type="entry name" value="SLT_2"/>
    <property type="match status" value="1"/>
</dbReference>
<dbReference type="AlphaFoldDB" id="A0A1W1BG14"/>
<dbReference type="InterPro" id="IPR031304">
    <property type="entry name" value="SLT_2"/>
</dbReference>
<evidence type="ECO:0000313" key="2">
    <source>
        <dbReference type="EMBL" id="SFV52443.1"/>
    </source>
</evidence>
<dbReference type="GO" id="GO:0009253">
    <property type="term" value="P:peptidoglycan catabolic process"/>
    <property type="evidence" value="ECO:0007669"/>
    <property type="project" value="TreeGrafter"/>
</dbReference>
<keyword evidence="2" id="KW-0326">Glycosidase</keyword>